<feature type="compositionally biased region" description="Basic residues" evidence="1">
    <location>
        <begin position="277"/>
        <end position="286"/>
    </location>
</feature>
<reference evidence="2" key="1">
    <citation type="submission" date="2020-05" db="EMBL/GenBank/DDBJ databases">
        <authorList>
            <person name="Chiriac C."/>
            <person name="Salcher M."/>
            <person name="Ghai R."/>
            <person name="Kavagutti S V."/>
        </authorList>
    </citation>
    <scope>NUCLEOTIDE SEQUENCE</scope>
</reference>
<protein>
    <submittedName>
        <fullName evidence="2">Unannotated protein</fullName>
    </submittedName>
</protein>
<gene>
    <name evidence="2" type="ORF">UFOPK1722_02086</name>
</gene>
<feature type="region of interest" description="Disordered" evidence="1">
    <location>
        <begin position="85"/>
        <end position="106"/>
    </location>
</feature>
<evidence type="ECO:0000256" key="1">
    <source>
        <dbReference type="SAM" id="MobiDB-lite"/>
    </source>
</evidence>
<dbReference type="EMBL" id="CAEZTS010000281">
    <property type="protein sequence ID" value="CAB4599020.1"/>
    <property type="molecule type" value="Genomic_DNA"/>
</dbReference>
<feature type="compositionally biased region" description="Basic residues" evidence="1">
    <location>
        <begin position="85"/>
        <end position="94"/>
    </location>
</feature>
<organism evidence="2">
    <name type="scientific">freshwater metagenome</name>
    <dbReference type="NCBI Taxonomy" id="449393"/>
    <lineage>
        <taxon>unclassified sequences</taxon>
        <taxon>metagenomes</taxon>
        <taxon>ecological metagenomes</taxon>
    </lineage>
</organism>
<accession>A0A6J6GFF8</accession>
<feature type="compositionally biased region" description="Basic and acidic residues" evidence="1">
    <location>
        <begin position="266"/>
        <end position="276"/>
    </location>
</feature>
<feature type="region of interest" description="Disordered" evidence="1">
    <location>
        <begin position="233"/>
        <end position="323"/>
    </location>
</feature>
<sequence>MMNGHATTEGIRCGSGVEQALRGHRHVQAHVGVGRRRTGVIAHEVHDDVATGVGVEVHSGRRRLHDHLIGDGLTGAHDVQIRGVGRRSPGRHRRPVGEPVRPHTRVHRGHVEHHALGVGRHRPRPWNGDPTVGCHARGVSRVEKALRWGGNEATFARGVGRHVVTEHVHDHVRAHGCVQHHVAPRAHLGRHEVRHDGPVVLHVHVRGVGKSFAPRMHRDEPLAIGLIGGHVQHHRRGVRRNTVNTGHRQNGGGIRRGSRAVAGVQDAHRIHPPEGRRPRRGRRGHLGAHAGEDRRQHDGQDDDERRFHRSGSTSTRNSHEERS</sequence>
<feature type="compositionally biased region" description="Basic and acidic residues" evidence="1">
    <location>
        <begin position="290"/>
        <end position="306"/>
    </location>
</feature>
<proteinExistence type="predicted"/>
<evidence type="ECO:0000313" key="2">
    <source>
        <dbReference type="EMBL" id="CAB4599020.1"/>
    </source>
</evidence>
<name>A0A6J6GFF8_9ZZZZ</name>
<dbReference type="AlphaFoldDB" id="A0A6J6GFF8"/>